<reference evidence="12" key="1">
    <citation type="journal article" date="2021" name="Environ. Microbiol.">
        <title>Genomic characterization of three novel Desulfobacterota classes expand the metabolic and phylogenetic diversity of the phylum.</title>
        <authorList>
            <person name="Murphy C.L."/>
            <person name="Biggerstaff J."/>
            <person name="Eichhorn A."/>
            <person name="Ewing E."/>
            <person name="Shahan R."/>
            <person name="Soriano D."/>
            <person name="Stewart S."/>
            <person name="VanMol K."/>
            <person name="Walker R."/>
            <person name="Walters P."/>
            <person name="Elshahed M.S."/>
            <person name="Youssef N.H."/>
        </authorList>
    </citation>
    <scope>NUCLEOTIDE SEQUENCE</scope>
    <source>
        <strain evidence="12">Zod_Metabat.24</strain>
    </source>
</reference>
<dbReference type="SUPFAM" id="SSF54211">
    <property type="entry name" value="Ribosomal protein S5 domain 2-like"/>
    <property type="match status" value="1"/>
</dbReference>
<comment type="function">
    <text evidence="9">Catalyzes the phosphorylation of the position 2 hydroxy group of 4-diphosphocytidyl-2C-methyl-D-erythritol.</text>
</comment>
<organism evidence="12 13">
    <name type="scientific">Candidatus Zymogenus saltonus</name>
    <dbReference type="NCBI Taxonomy" id="2844893"/>
    <lineage>
        <taxon>Bacteria</taxon>
        <taxon>Deltaproteobacteria</taxon>
        <taxon>Candidatus Zymogenia</taxon>
        <taxon>Candidatus Zymogeniales</taxon>
        <taxon>Candidatus Zymogenaceae</taxon>
        <taxon>Candidatus Zymogenus</taxon>
    </lineage>
</organism>
<keyword evidence="7 9" id="KW-0067">ATP-binding</keyword>
<dbReference type="NCBIfam" id="TIGR00154">
    <property type="entry name" value="ispE"/>
    <property type="match status" value="1"/>
</dbReference>
<reference evidence="12" key="2">
    <citation type="submission" date="2021-01" db="EMBL/GenBank/DDBJ databases">
        <authorList>
            <person name="Hahn C.R."/>
            <person name="Youssef N.H."/>
            <person name="Elshahed M."/>
        </authorList>
    </citation>
    <scope>NUCLEOTIDE SEQUENCE</scope>
    <source>
        <strain evidence="12">Zod_Metabat.24</strain>
    </source>
</reference>
<sequence length="304" mass="33208">MSEILKFKSPAKVNYFLKVGEKLPNGYHKIATVMSAIDIYDHITVAFEGSRIEIESDNTKVPQGPSNTVYRAIEALLKEANVDIGIKVNIQKNIPLESGLGGASSNAASVMLKLNDHLNLGLGLDELLTLGVKIGSDVPFFIFGSPALVTGIGENLKKIEGIPETWMVVVKPPGSVSTKLAYKMIDLVLTFNKKSIIIPKFNGTLGGLIEGMVNDFETVVGVEPIVNDKRNDRDRDGGGYSVYLPEVGRIKREIERLGSLKAMLTGSGSSVFGVFGNRIEAKRAFEEIRSKNDWTVFLAQNLFY</sequence>
<dbReference type="Proteomes" id="UP000809273">
    <property type="component" value="Unassembled WGS sequence"/>
</dbReference>
<evidence type="ECO:0000256" key="1">
    <source>
        <dbReference type="ARBA" id="ARBA00009684"/>
    </source>
</evidence>
<feature type="domain" description="GHMP kinase C-terminal" evidence="11">
    <location>
        <begin position="243"/>
        <end position="291"/>
    </location>
</feature>
<dbReference type="InterPro" id="IPR013750">
    <property type="entry name" value="GHMP_kinase_C_dom"/>
</dbReference>
<evidence type="ECO:0000256" key="4">
    <source>
        <dbReference type="ARBA" id="ARBA00022679"/>
    </source>
</evidence>
<dbReference type="Gene3D" id="3.30.70.890">
    <property type="entry name" value="GHMP kinase, C-terminal domain"/>
    <property type="match status" value="1"/>
</dbReference>
<evidence type="ECO:0000256" key="3">
    <source>
        <dbReference type="ARBA" id="ARBA00017473"/>
    </source>
</evidence>
<dbReference type="PANTHER" id="PTHR43527">
    <property type="entry name" value="4-DIPHOSPHOCYTIDYL-2-C-METHYL-D-ERYTHRITOL KINASE, CHLOROPLASTIC"/>
    <property type="match status" value="1"/>
</dbReference>
<comment type="catalytic activity">
    <reaction evidence="9">
        <text>4-CDP-2-C-methyl-D-erythritol + ATP = 4-CDP-2-C-methyl-D-erythritol 2-phosphate + ADP + H(+)</text>
        <dbReference type="Rhea" id="RHEA:18437"/>
        <dbReference type="ChEBI" id="CHEBI:15378"/>
        <dbReference type="ChEBI" id="CHEBI:30616"/>
        <dbReference type="ChEBI" id="CHEBI:57823"/>
        <dbReference type="ChEBI" id="CHEBI:57919"/>
        <dbReference type="ChEBI" id="CHEBI:456216"/>
        <dbReference type="EC" id="2.7.1.148"/>
    </reaction>
</comment>
<evidence type="ECO:0000256" key="6">
    <source>
        <dbReference type="ARBA" id="ARBA00022777"/>
    </source>
</evidence>
<dbReference type="GO" id="GO:0019288">
    <property type="term" value="P:isopentenyl diphosphate biosynthetic process, methylerythritol 4-phosphate pathway"/>
    <property type="evidence" value="ECO:0007669"/>
    <property type="project" value="UniProtKB-UniRule"/>
</dbReference>
<evidence type="ECO:0000313" key="12">
    <source>
        <dbReference type="EMBL" id="MBN1573162.1"/>
    </source>
</evidence>
<feature type="domain" description="GHMP kinase N-terminal" evidence="10">
    <location>
        <begin position="67"/>
        <end position="144"/>
    </location>
</feature>
<evidence type="ECO:0000259" key="10">
    <source>
        <dbReference type="Pfam" id="PF00288"/>
    </source>
</evidence>
<protein>
    <recommendedName>
        <fullName evidence="3 9">4-diphosphocytidyl-2-C-methyl-D-erythritol kinase</fullName>
        <shortName evidence="9">CMK</shortName>
        <ecNumber evidence="2 9">2.7.1.148</ecNumber>
    </recommendedName>
    <alternativeName>
        <fullName evidence="8 9">4-(cytidine-5'-diphospho)-2-C-methyl-D-erythritol kinase</fullName>
    </alternativeName>
</protein>
<dbReference type="InterPro" id="IPR020568">
    <property type="entry name" value="Ribosomal_Su5_D2-typ_SF"/>
</dbReference>
<dbReference type="InterPro" id="IPR004424">
    <property type="entry name" value="IspE"/>
</dbReference>
<comment type="pathway">
    <text evidence="9">Isoprenoid biosynthesis; isopentenyl diphosphate biosynthesis via DXP pathway; isopentenyl diphosphate from 1-deoxy-D-xylulose 5-phosphate: step 3/6.</text>
</comment>
<evidence type="ECO:0000256" key="7">
    <source>
        <dbReference type="ARBA" id="ARBA00022840"/>
    </source>
</evidence>
<dbReference type="SUPFAM" id="SSF55060">
    <property type="entry name" value="GHMP Kinase, C-terminal domain"/>
    <property type="match status" value="1"/>
</dbReference>
<proteinExistence type="inferred from homology"/>
<dbReference type="InterPro" id="IPR014721">
    <property type="entry name" value="Ribsml_uS5_D2-typ_fold_subgr"/>
</dbReference>
<gene>
    <name evidence="9 12" type="primary">ispE</name>
    <name evidence="12" type="ORF">JW984_08205</name>
</gene>
<comment type="similarity">
    <text evidence="1 9">Belongs to the GHMP kinase family. IspE subfamily.</text>
</comment>
<accession>A0A9D8KFE6</accession>
<dbReference type="Gene3D" id="3.30.230.10">
    <property type="match status" value="1"/>
</dbReference>
<evidence type="ECO:0000256" key="8">
    <source>
        <dbReference type="ARBA" id="ARBA00032554"/>
    </source>
</evidence>
<dbReference type="EC" id="2.7.1.148" evidence="2 9"/>
<evidence type="ECO:0000313" key="13">
    <source>
        <dbReference type="Proteomes" id="UP000809273"/>
    </source>
</evidence>
<feature type="active site" evidence="9">
    <location>
        <position position="137"/>
    </location>
</feature>
<dbReference type="GO" id="GO:0016114">
    <property type="term" value="P:terpenoid biosynthetic process"/>
    <property type="evidence" value="ECO:0007669"/>
    <property type="project" value="UniProtKB-UniRule"/>
</dbReference>
<keyword evidence="5 9" id="KW-0547">Nucleotide-binding</keyword>
<keyword evidence="9" id="KW-0414">Isoprene biosynthesis</keyword>
<dbReference type="InterPro" id="IPR006204">
    <property type="entry name" value="GHMP_kinase_N_dom"/>
</dbReference>
<evidence type="ECO:0000256" key="9">
    <source>
        <dbReference type="HAMAP-Rule" id="MF_00061"/>
    </source>
</evidence>
<dbReference type="GO" id="GO:0005524">
    <property type="term" value="F:ATP binding"/>
    <property type="evidence" value="ECO:0007669"/>
    <property type="project" value="UniProtKB-UniRule"/>
</dbReference>
<dbReference type="AlphaFoldDB" id="A0A9D8KFE6"/>
<feature type="binding site" evidence="9">
    <location>
        <begin position="95"/>
        <end position="105"/>
    </location>
    <ligand>
        <name>ATP</name>
        <dbReference type="ChEBI" id="CHEBI:30616"/>
    </ligand>
</feature>
<evidence type="ECO:0000256" key="2">
    <source>
        <dbReference type="ARBA" id="ARBA00012052"/>
    </source>
</evidence>
<feature type="active site" evidence="9">
    <location>
        <position position="12"/>
    </location>
</feature>
<name>A0A9D8KFE6_9DELT</name>
<keyword evidence="6 9" id="KW-0418">Kinase</keyword>
<dbReference type="Pfam" id="PF00288">
    <property type="entry name" value="GHMP_kinases_N"/>
    <property type="match status" value="1"/>
</dbReference>
<dbReference type="HAMAP" id="MF_00061">
    <property type="entry name" value="IspE"/>
    <property type="match status" value="1"/>
</dbReference>
<dbReference type="EMBL" id="JAFGIX010000040">
    <property type="protein sequence ID" value="MBN1573162.1"/>
    <property type="molecule type" value="Genomic_DNA"/>
</dbReference>
<evidence type="ECO:0000256" key="5">
    <source>
        <dbReference type="ARBA" id="ARBA00022741"/>
    </source>
</evidence>
<dbReference type="GO" id="GO:0050515">
    <property type="term" value="F:4-(cytidine 5'-diphospho)-2-C-methyl-D-erythritol kinase activity"/>
    <property type="evidence" value="ECO:0007669"/>
    <property type="project" value="UniProtKB-UniRule"/>
</dbReference>
<evidence type="ECO:0000259" key="11">
    <source>
        <dbReference type="Pfam" id="PF08544"/>
    </source>
</evidence>
<comment type="caution">
    <text evidence="12">The sequence shown here is derived from an EMBL/GenBank/DDBJ whole genome shotgun (WGS) entry which is preliminary data.</text>
</comment>
<dbReference type="PANTHER" id="PTHR43527:SF2">
    <property type="entry name" value="4-DIPHOSPHOCYTIDYL-2-C-METHYL-D-ERYTHRITOL KINASE, CHLOROPLASTIC"/>
    <property type="match status" value="1"/>
</dbReference>
<dbReference type="Pfam" id="PF08544">
    <property type="entry name" value="GHMP_kinases_C"/>
    <property type="match status" value="1"/>
</dbReference>
<dbReference type="InterPro" id="IPR036554">
    <property type="entry name" value="GHMP_kinase_C_sf"/>
</dbReference>
<dbReference type="PIRSF" id="PIRSF010376">
    <property type="entry name" value="IspE"/>
    <property type="match status" value="1"/>
</dbReference>
<keyword evidence="4 9" id="KW-0808">Transferase</keyword>